<dbReference type="InterPro" id="IPR019708">
    <property type="entry name" value="Phage_HP1_Orf24"/>
</dbReference>
<dbReference type="Pfam" id="PF10772">
    <property type="entry name" value="Phage_HP1_Orf24"/>
    <property type="match status" value="1"/>
</dbReference>
<dbReference type="AlphaFoldDB" id="A0A3Z1XX51"/>
<organism evidence="1">
    <name type="scientific">Salmonella enterica I</name>
    <dbReference type="NCBI Taxonomy" id="59201"/>
    <lineage>
        <taxon>Bacteria</taxon>
        <taxon>Pseudomonadati</taxon>
        <taxon>Pseudomonadota</taxon>
        <taxon>Gammaproteobacteria</taxon>
        <taxon>Enterobacterales</taxon>
        <taxon>Enterobacteriaceae</taxon>
        <taxon>Salmonella</taxon>
    </lineage>
</organism>
<proteinExistence type="predicted"/>
<accession>A0A3Z1XX51</accession>
<reference evidence="1" key="1">
    <citation type="submission" date="2019-09" db="EMBL/GenBank/DDBJ databases">
        <authorList>
            <person name="Ashton P.M."/>
            <person name="Dallman T."/>
            <person name="Nair S."/>
            <person name="De Pinna E."/>
            <person name="Peters T."/>
            <person name="Grant K."/>
        </authorList>
    </citation>
    <scope>NUCLEOTIDE SEQUENCE</scope>
    <source>
        <strain evidence="1">801495</strain>
    </source>
</reference>
<evidence type="ECO:0000313" key="1">
    <source>
        <dbReference type="EMBL" id="ECV6213629.1"/>
    </source>
</evidence>
<comment type="caution">
    <text evidence="1">The sequence shown here is derived from an EMBL/GenBank/DDBJ whole genome shotgun (WGS) entry which is preliminary data.</text>
</comment>
<dbReference type="EMBL" id="AAKTRT010000018">
    <property type="protein sequence ID" value="ECV6213629.1"/>
    <property type="molecule type" value="Genomic_DNA"/>
</dbReference>
<protein>
    <submittedName>
        <fullName evidence="1">DUF2597 family protein</fullName>
    </submittedName>
</protein>
<name>A0A3Z1XX51_SALET</name>
<sequence length="151" mass="16357">MTRRISGMSFDFYMDGELVHAEKISLDITDNTAAAQTRGVPDGWVDGDVSAEGELELATKALVSIKARAQSAGSWRGIPELDFLFYAKAGSEETKVEAFGCKLLLNNLLDLDPKGGALSTRKIKFLVTSPKFINIDGIPYLEAEATENLIG</sequence>
<gene>
    <name evidence="1" type="ORF">F2V25_18180</name>
</gene>